<reference evidence="3" key="1">
    <citation type="submission" date="2025-08" db="UniProtKB">
        <authorList>
            <consortium name="Ensembl"/>
        </authorList>
    </citation>
    <scope>IDENTIFICATION</scope>
</reference>
<protein>
    <submittedName>
        <fullName evidence="3">Syntaxin binding protein 6 (amisyn), like</fullName>
    </submittedName>
</protein>
<dbReference type="Pfam" id="PF15277">
    <property type="entry name" value="Sec3-PIP2_bind"/>
    <property type="match status" value="1"/>
</dbReference>
<dbReference type="Proteomes" id="UP000694621">
    <property type="component" value="Unplaced"/>
</dbReference>
<accession>A0A8B9LJN1</accession>
<dbReference type="Gene3D" id="2.30.29.90">
    <property type="match status" value="1"/>
</dbReference>
<dbReference type="OrthoDB" id="8762682at2759"/>
<organism evidence="3 4">
    <name type="scientific">Astyanax mexicanus</name>
    <name type="common">Blind cave fish</name>
    <name type="synonym">Astyanax fasciatus mexicanus</name>
    <dbReference type="NCBI Taxonomy" id="7994"/>
    <lineage>
        <taxon>Eukaryota</taxon>
        <taxon>Metazoa</taxon>
        <taxon>Chordata</taxon>
        <taxon>Craniata</taxon>
        <taxon>Vertebrata</taxon>
        <taxon>Euteleostomi</taxon>
        <taxon>Actinopterygii</taxon>
        <taxon>Neopterygii</taxon>
        <taxon>Teleostei</taxon>
        <taxon>Ostariophysi</taxon>
        <taxon>Characiformes</taxon>
        <taxon>Characoidei</taxon>
        <taxon>Acestrorhamphidae</taxon>
        <taxon>Acestrorhamphinae</taxon>
        <taxon>Astyanax</taxon>
    </lineage>
</organism>
<dbReference type="GO" id="GO:0000145">
    <property type="term" value="C:exocyst"/>
    <property type="evidence" value="ECO:0007669"/>
    <property type="project" value="TreeGrafter"/>
</dbReference>
<feature type="domain" description="Exocyst complex component Sec3 PIP2-binding N-terminal" evidence="2">
    <location>
        <begin position="42"/>
        <end position="134"/>
    </location>
</feature>
<evidence type="ECO:0000313" key="3">
    <source>
        <dbReference type="Ensembl" id="ENSAMXP00005052444.1"/>
    </source>
</evidence>
<dbReference type="GO" id="GO:0005886">
    <property type="term" value="C:plasma membrane"/>
    <property type="evidence" value="ECO:0007669"/>
    <property type="project" value="TreeGrafter"/>
</dbReference>
<feature type="region of interest" description="Disordered" evidence="1">
    <location>
        <begin position="235"/>
        <end position="287"/>
    </location>
</feature>
<dbReference type="SMART" id="SM01313">
    <property type="entry name" value="Sec3-PIP2_bind"/>
    <property type="match status" value="1"/>
</dbReference>
<dbReference type="GO" id="GO:0006887">
    <property type="term" value="P:exocytosis"/>
    <property type="evidence" value="ECO:0007669"/>
    <property type="project" value="TreeGrafter"/>
</dbReference>
<dbReference type="CTD" id="100002110"/>
<name>A0A8B9LJN1_ASTMX</name>
<evidence type="ECO:0000259" key="2">
    <source>
        <dbReference type="SMART" id="SM01313"/>
    </source>
</evidence>
<proteinExistence type="predicted"/>
<dbReference type="GO" id="GO:0006893">
    <property type="term" value="P:Golgi to plasma membrane transport"/>
    <property type="evidence" value="ECO:0007669"/>
    <property type="project" value="TreeGrafter"/>
</dbReference>
<feature type="region of interest" description="Disordered" evidence="1">
    <location>
        <begin position="145"/>
        <end position="174"/>
    </location>
</feature>
<dbReference type="AlphaFoldDB" id="A0A8B9LJN1"/>
<evidence type="ECO:0000256" key="1">
    <source>
        <dbReference type="SAM" id="MobiDB-lite"/>
    </source>
</evidence>
<feature type="compositionally biased region" description="Low complexity" evidence="1">
    <location>
        <begin position="235"/>
        <end position="267"/>
    </location>
</feature>
<gene>
    <name evidence="3" type="primary">stxbp6l</name>
</gene>
<dbReference type="PANTHER" id="PTHR16092:SF14">
    <property type="entry name" value="EXOCYST COMPLEX COMPONENT 1 ISOFORM X1"/>
    <property type="match status" value="1"/>
</dbReference>
<dbReference type="InterPro" id="IPR028258">
    <property type="entry name" value="Sec3-PIP2_bind"/>
</dbReference>
<sequence>MMNIQSNISREIFAPQDEKLLVAIEVKKRRKRRLPFLTAGRKRDYVTFLCLSVTNKRPSQVFITKVKQYPGSPRFTKRSQWSVEQLRRVDGINPNKDTPEFDLGFDHNLDQWVAGSSAEKCMFVQILYHACQNYWGGKLGLGAAGSQKGPGASGEQPDPAGAVEKKKAPNAPRPTEFVNCQSKLMGDACSVNMVIYRCKIFLNRMKNTMIASPSQLEIAGLKAPATKAAATKAATSKAATSKAAASKASTTKASTAKASTAKAPSTKFFKPVSSPPAQRSVGSVVRRASHVLSDRDFRVARQMAKQRSLP</sequence>
<dbReference type="GO" id="GO:0005546">
    <property type="term" value="F:phosphatidylinositol-4,5-bisphosphate binding"/>
    <property type="evidence" value="ECO:0007669"/>
    <property type="project" value="TreeGrafter"/>
</dbReference>
<evidence type="ECO:0000313" key="4">
    <source>
        <dbReference type="Proteomes" id="UP000694621"/>
    </source>
</evidence>
<dbReference type="Ensembl" id="ENSAMXT00005056746.1">
    <property type="protein sequence ID" value="ENSAMXP00005052444.1"/>
    <property type="gene ID" value="ENSAMXG00005023604.1"/>
</dbReference>
<dbReference type="GeneID" id="103030894"/>
<dbReference type="PANTHER" id="PTHR16092">
    <property type="entry name" value="SEC3/SYNTAXIN-RELATED"/>
    <property type="match status" value="1"/>
</dbReference>